<dbReference type="Proteomes" id="UP000254651">
    <property type="component" value="Unassembled WGS sequence"/>
</dbReference>
<keyword evidence="2" id="KW-1185">Reference proteome</keyword>
<evidence type="ECO:0000313" key="2">
    <source>
        <dbReference type="Proteomes" id="UP000254651"/>
    </source>
</evidence>
<name>A0A378UJ21_BERDE</name>
<dbReference type="RefSeq" id="WP_066075607.1">
    <property type="nucleotide sequence ID" value="NZ_CP181246.1"/>
</dbReference>
<accession>A0A378UJ21</accession>
<proteinExistence type="predicted"/>
<sequence>MLDEILHVYGQQQYHDDLIICGTRPALEKLKSAIEAALTHSDGFEMGTGFQNDGEGYDIEVYLVTEAEAMTLNHAYHNTEMFPDSIGFDGWDGYDTKPYSPKSAN</sequence>
<gene>
    <name evidence="1" type="ORF">NCTC10295_02185</name>
</gene>
<organism evidence="1 2">
    <name type="scientific">Bergeriella denitrificans</name>
    <name type="common">Neisseria denitrificans</name>
    <dbReference type="NCBI Taxonomy" id="494"/>
    <lineage>
        <taxon>Bacteria</taxon>
        <taxon>Pseudomonadati</taxon>
        <taxon>Pseudomonadota</taxon>
        <taxon>Betaproteobacteria</taxon>
        <taxon>Neisseriales</taxon>
        <taxon>Neisseriaceae</taxon>
        <taxon>Bergeriella</taxon>
    </lineage>
</organism>
<evidence type="ECO:0000313" key="1">
    <source>
        <dbReference type="EMBL" id="STZ77368.1"/>
    </source>
</evidence>
<dbReference type="AlphaFoldDB" id="A0A378UJ21"/>
<reference evidence="1 2" key="1">
    <citation type="submission" date="2018-06" db="EMBL/GenBank/DDBJ databases">
        <authorList>
            <consortium name="Pathogen Informatics"/>
            <person name="Doyle S."/>
        </authorList>
    </citation>
    <scope>NUCLEOTIDE SEQUENCE [LARGE SCALE GENOMIC DNA]</scope>
    <source>
        <strain evidence="1 2">NCTC10295</strain>
    </source>
</reference>
<protein>
    <submittedName>
        <fullName evidence="1">Uncharacterized protein</fullName>
    </submittedName>
</protein>
<dbReference type="EMBL" id="UGQS01000002">
    <property type="protein sequence ID" value="STZ77368.1"/>
    <property type="molecule type" value="Genomic_DNA"/>
</dbReference>